<reference evidence="2 3" key="1">
    <citation type="submission" date="2019-06" db="EMBL/GenBank/DDBJ databases">
        <title>Metagenome assembled Genome of Spiribacter salinus SL48-SHIP from the microbial mat of Salt Lake 48 (Novosibirsk region, Russia).</title>
        <authorList>
            <person name="Shipova A."/>
            <person name="Rozanov A.S."/>
            <person name="Bryanskaya A.V."/>
            <person name="Peltek S.E."/>
        </authorList>
    </citation>
    <scope>NUCLEOTIDE SEQUENCE [LARGE SCALE GENOMIC DNA]</scope>
    <source>
        <strain evidence="2">SL48-SHIP-2</strain>
    </source>
</reference>
<organism evidence="2 3">
    <name type="scientific">Spiribacter salinus</name>
    <dbReference type="NCBI Taxonomy" id="1335746"/>
    <lineage>
        <taxon>Bacteria</taxon>
        <taxon>Pseudomonadati</taxon>
        <taxon>Pseudomonadota</taxon>
        <taxon>Gammaproteobacteria</taxon>
        <taxon>Chromatiales</taxon>
        <taxon>Ectothiorhodospiraceae</taxon>
        <taxon>Spiribacter</taxon>
    </lineage>
</organism>
<sequence length="85" mass="9409">MADRNGRGLLRRPCRTRRNNQSIPGDRAFDFFDGVGEVGFQGLGPAADERTEFDHLNADLFELACRSLKIGLGEIMNVSLIDAAR</sequence>
<evidence type="ECO:0000256" key="1">
    <source>
        <dbReference type="SAM" id="MobiDB-lite"/>
    </source>
</evidence>
<proteinExistence type="predicted"/>
<comment type="caution">
    <text evidence="2">The sequence shown here is derived from an EMBL/GenBank/DDBJ whole genome shotgun (WGS) entry which is preliminary data.</text>
</comment>
<dbReference type="Proteomes" id="UP000315400">
    <property type="component" value="Unassembled WGS sequence"/>
</dbReference>
<evidence type="ECO:0000313" key="3">
    <source>
        <dbReference type="Proteomes" id="UP000315400"/>
    </source>
</evidence>
<protein>
    <submittedName>
        <fullName evidence="2">Uncharacterized protein</fullName>
    </submittedName>
</protein>
<accession>A0A540V7P9</accession>
<evidence type="ECO:0000313" key="2">
    <source>
        <dbReference type="EMBL" id="TQE92745.1"/>
    </source>
</evidence>
<dbReference type="EMBL" id="VIFK01000581">
    <property type="protein sequence ID" value="TQE92745.1"/>
    <property type="molecule type" value="Genomic_DNA"/>
</dbReference>
<gene>
    <name evidence="2" type="ORF">FKY71_19250</name>
</gene>
<feature type="compositionally biased region" description="Basic residues" evidence="1">
    <location>
        <begin position="9"/>
        <end position="18"/>
    </location>
</feature>
<feature type="region of interest" description="Disordered" evidence="1">
    <location>
        <begin position="1"/>
        <end position="21"/>
    </location>
</feature>
<dbReference type="AlphaFoldDB" id="A0A540V7P9"/>
<name>A0A540V7P9_9GAMM</name>